<dbReference type="Gene3D" id="2.30.30.60">
    <property type="match status" value="1"/>
</dbReference>
<dbReference type="Gene3D" id="1.10.287.1260">
    <property type="match status" value="1"/>
</dbReference>
<evidence type="ECO:0000256" key="4">
    <source>
        <dbReference type="ARBA" id="ARBA00022692"/>
    </source>
</evidence>
<evidence type="ECO:0000256" key="3">
    <source>
        <dbReference type="ARBA" id="ARBA00022475"/>
    </source>
</evidence>
<keyword evidence="5 7" id="KW-1133">Transmembrane helix</keyword>
<evidence type="ECO:0000313" key="11">
    <source>
        <dbReference type="EMBL" id="TXB65451.1"/>
    </source>
</evidence>
<evidence type="ECO:0000256" key="6">
    <source>
        <dbReference type="ARBA" id="ARBA00023136"/>
    </source>
</evidence>
<sequence length="350" mass="39226">MEDFLAKEFYYNTVGDWSITFLIILGAVIIGKIVYWFFGKIVKKLTSKTKTKIDDIIVDMIEEPIVLAITIFGLWYGLNRLEFTDFWYAWMGKVYHILIAINITWLIARLVDAIIEEYIVPLTEKTESDLDDQIMPIVQKGLRSIIWILGVIVALNNAGYDVGALIAGLGIGGLALAMAAKDSVSNIFGGIMIFTDKPFKVGDRIKIGGFDGSIEEIGIRISRMRTLEGRLVTIPNSQFIGNMVENVTAEPTRKVILNIGLIYDTTAEQVEQGISLLKEIAATNENVENNFLVSFNAFGDFSLGILFIYYIKKEGDILQTQTEINLEILKQFNAKGLEMAFPTQTIYTKS</sequence>
<keyword evidence="3" id="KW-1003">Cell membrane</keyword>
<dbReference type="GO" id="GO:0005886">
    <property type="term" value="C:plasma membrane"/>
    <property type="evidence" value="ECO:0007669"/>
    <property type="project" value="UniProtKB-SubCell"/>
</dbReference>
<dbReference type="Pfam" id="PF21082">
    <property type="entry name" value="MS_channel_3rd"/>
    <property type="match status" value="1"/>
</dbReference>
<dbReference type="Proteomes" id="UP000321721">
    <property type="component" value="Unassembled WGS sequence"/>
</dbReference>
<dbReference type="InterPro" id="IPR011014">
    <property type="entry name" value="MscS_channel_TM-2"/>
</dbReference>
<dbReference type="InterPro" id="IPR011066">
    <property type="entry name" value="MscS_channel_C_sf"/>
</dbReference>
<keyword evidence="4 7" id="KW-0812">Transmembrane</keyword>
<comment type="caution">
    <text evidence="11">The sequence shown here is derived from an EMBL/GenBank/DDBJ whole genome shotgun (WGS) entry which is preliminary data.</text>
</comment>
<dbReference type="GO" id="GO:0008381">
    <property type="term" value="F:mechanosensitive monoatomic ion channel activity"/>
    <property type="evidence" value="ECO:0007669"/>
    <property type="project" value="UniProtKB-ARBA"/>
</dbReference>
<dbReference type="Pfam" id="PF21088">
    <property type="entry name" value="MS_channel_1st"/>
    <property type="match status" value="1"/>
</dbReference>
<protein>
    <submittedName>
        <fullName evidence="11">Mechanosensitive ion channel family protein</fullName>
    </submittedName>
</protein>
<dbReference type="InterPro" id="IPR049278">
    <property type="entry name" value="MS_channel_C"/>
</dbReference>
<comment type="similarity">
    <text evidence="2">Belongs to the MscS (TC 1.A.23) family.</text>
</comment>
<dbReference type="PANTHER" id="PTHR30566">
    <property type="entry name" value="YNAI-RELATED MECHANOSENSITIVE ION CHANNEL"/>
    <property type="match status" value="1"/>
</dbReference>
<organism evidence="11 12">
    <name type="scientific">Vicingus serpentipes</name>
    <dbReference type="NCBI Taxonomy" id="1926625"/>
    <lineage>
        <taxon>Bacteria</taxon>
        <taxon>Pseudomonadati</taxon>
        <taxon>Bacteroidota</taxon>
        <taxon>Flavobacteriia</taxon>
        <taxon>Flavobacteriales</taxon>
        <taxon>Vicingaceae</taxon>
        <taxon>Vicingus</taxon>
    </lineage>
</organism>
<evidence type="ECO:0000259" key="9">
    <source>
        <dbReference type="Pfam" id="PF21082"/>
    </source>
</evidence>
<dbReference type="EMBL" id="VOOS01000003">
    <property type="protein sequence ID" value="TXB65451.1"/>
    <property type="molecule type" value="Genomic_DNA"/>
</dbReference>
<evidence type="ECO:0000259" key="8">
    <source>
        <dbReference type="Pfam" id="PF00924"/>
    </source>
</evidence>
<dbReference type="SUPFAM" id="SSF82689">
    <property type="entry name" value="Mechanosensitive channel protein MscS (YggB), C-terminal domain"/>
    <property type="match status" value="1"/>
</dbReference>
<dbReference type="RefSeq" id="WP_147100492.1">
    <property type="nucleotide sequence ID" value="NZ_VOOS01000003.1"/>
</dbReference>
<dbReference type="SUPFAM" id="SSF82861">
    <property type="entry name" value="Mechanosensitive channel protein MscS (YggB), transmembrane region"/>
    <property type="match status" value="1"/>
</dbReference>
<accession>A0A5C6RSX7</accession>
<feature type="transmembrane region" description="Helical" evidence="7">
    <location>
        <begin position="145"/>
        <end position="178"/>
    </location>
</feature>
<evidence type="ECO:0000313" key="12">
    <source>
        <dbReference type="Proteomes" id="UP000321721"/>
    </source>
</evidence>
<dbReference type="Pfam" id="PF00924">
    <property type="entry name" value="MS_channel_2nd"/>
    <property type="match status" value="1"/>
</dbReference>
<evidence type="ECO:0000259" key="10">
    <source>
        <dbReference type="Pfam" id="PF21088"/>
    </source>
</evidence>
<name>A0A5C6RSX7_9FLAO</name>
<feature type="transmembrane region" description="Helical" evidence="7">
    <location>
        <begin position="90"/>
        <end position="108"/>
    </location>
</feature>
<evidence type="ECO:0000256" key="2">
    <source>
        <dbReference type="ARBA" id="ARBA00008017"/>
    </source>
</evidence>
<dbReference type="SUPFAM" id="SSF50182">
    <property type="entry name" value="Sm-like ribonucleoproteins"/>
    <property type="match status" value="1"/>
</dbReference>
<proteinExistence type="inferred from homology"/>
<gene>
    <name evidence="11" type="ORF">FRY74_08490</name>
</gene>
<evidence type="ECO:0000256" key="1">
    <source>
        <dbReference type="ARBA" id="ARBA00004651"/>
    </source>
</evidence>
<comment type="subcellular location">
    <subcellularLocation>
        <location evidence="1">Cell membrane</location>
        <topology evidence="1">Multi-pass membrane protein</topology>
    </subcellularLocation>
</comment>
<feature type="domain" description="Mechanosensitive ion channel MscS" evidence="8">
    <location>
        <begin position="182"/>
        <end position="248"/>
    </location>
</feature>
<feature type="domain" description="Mechanosensitive ion channel MscS C-terminal" evidence="9">
    <location>
        <begin position="256"/>
        <end position="339"/>
    </location>
</feature>
<dbReference type="Gene3D" id="3.30.70.100">
    <property type="match status" value="1"/>
</dbReference>
<feature type="domain" description="Mechanosensitive ion channel transmembrane helices 2/3" evidence="10">
    <location>
        <begin position="142"/>
        <end position="181"/>
    </location>
</feature>
<dbReference type="InterPro" id="IPR023408">
    <property type="entry name" value="MscS_beta-dom_sf"/>
</dbReference>
<dbReference type="AlphaFoldDB" id="A0A5C6RSX7"/>
<keyword evidence="12" id="KW-1185">Reference proteome</keyword>
<evidence type="ECO:0000256" key="5">
    <source>
        <dbReference type="ARBA" id="ARBA00022989"/>
    </source>
</evidence>
<feature type="transmembrane region" description="Helical" evidence="7">
    <location>
        <begin position="17"/>
        <end position="39"/>
    </location>
</feature>
<evidence type="ECO:0000256" key="7">
    <source>
        <dbReference type="SAM" id="Phobius"/>
    </source>
</evidence>
<reference evidence="11 12" key="1">
    <citation type="submission" date="2019-08" db="EMBL/GenBank/DDBJ databases">
        <title>Genome of Vicingus serpentipes NCIMB 15042.</title>
        <authorList>
            <person name="Bowman J.P."/>
        </authorList>
    </citation>
    <scope>NUCLEOTIDE SEQUENCE [LARGE SCALE GENOMIC DNA]</scope>
    <source>
        <strain evidence="11 12">NCIMB 15042</strain>
    </source>
</reference>
<dbReference type="OrthoDB" id="9809206at2"/>
<dbReference type="PANTHER" id="PTHR30566:SF5">
    <property type="entry name" value="MECHANOSENSITIVE ION CHANNEL PROTEIN 1, MITOCHONDRIAL-RELATED"/>
    <property type="match status" value="1"/>
</dbReference>
<keyword evidence="6 7" id="KW-0472">Membrane</keyword>
<feature type="transmembrane region" description="Helical" evidence="7">
    <location>
        <begin position="60"/>
        <end position="78"/>
    </location>
</feature>
<dbReference type="InterPro" id="IPR049142">
    <property type="entry name" value="MS_channel_1st"/>
</dbReference>
<dbReference type="InterPro" id="IPR006685">
    <property type="entry name" value="MscS_channel_2nd"/>
</dbReference>
<dbReference type="InterPro" id="IPR010920">
    <property type="entry name" value="LSM_dom_sf"/>
</dbReference>